<proteinExistence type="inferred from homology"/>
<name>A0A075P296_9ALTE</name>
<organism evidence="9 10">
    <name type="scientific">Alteromonas australica</name>
    <dbReference type="NCBI Taxonomy" id="589873"/>
    <lineage>
        <taxon>Bacteria</taxon>
        <taxon>Pseudomonadati</taxon>
        <taxon>Pseudomonadota</taxon>
        <taxon>Gammaproteobacteria</taxon>
        <taxon>Alteromonadales</taxon>
        <taxon>Alteromonadaceae</taxon>
        <taxon>Alteromonas/Salinimonas group</taxon>
        <taxon>Alteromonas</taxon>
    </lineage>
</organism>
<protein>
    <recommendedName>
        <fullName evidence="3 7">Coenzyme PQQ synthesis protein B</fullName>
    </recommendedName>
    <alternativeName>
        <fullName evidence="6 7">Pyrroloquinoline quinone biosynthesis protein B</fullName>
    </alternativeName>
</protein>
<dbReference type="GeneID" id="78256284"/>
<evidence type="ECO:0000256" key="1">
    <source>
        <dbReference type="ARBA" id="ARBA00004886"/>
    </source>
</evidence>
<dbReference type="AlphaFoldDB" id="A0A075P296"/>
<evidence type="ECO:0000313" key="9">
    <source>
        <dbReference type="EMBL" id="AIF99961.1"/>
    </source>
</evidence>
<reference evidence="9 10" key="1">
    <citation type="submission" date="2014-06" db="EMBL/GenBank/DDBJ databases">
        <title>Genomes of Alteromonas australica, a world apart.</title>
        <authorList>
            <person name="Gonzaga A."/>
            <person name="Lopez-Perez M."/>
            <person name="Rodriguez-Valera F."/>
        </authorList>
    </citation>
    <scope>NUCLEOTIDE SEQUENCE [LARGE SCALE GENOMIC DNA]</scope>
    <source>
        <strain evidence="9 10">H 17</strain>
    </source>
</reference>
<dbReference type="CDD" id="cd16274">
    <property type="entry name" value="PQQB-like_MBL-fold"/>
    <property type="match status" value="1"/>
</dbReference>
<dbReference type="InterPro" id="IPR011842">
    <property type="entry name" value="PQQ_synth_PqqB"/>
</dbReference>
<dbReference type="InterPro" id="IPR001279">
    <property type="entry name" value="Metallo-B-lactamas"/>
</dbReference>
<evidence type="ECO:0000256" key="2">
    <source>
        <dbReference type="ARBA" id="ARBA00008481"/>
    </source>
</evidence>
<dbReference type="PANTHER" id="PTHR42663">
    <property type="entry name" value="HYDROLASE C777.06C-RELATED-RELATED"/>
    <property type="match status" value="1"/>
</dbReference>
<keyword evidence="5 7" id="KW-0884">PQQ biosynthesis</keyword>
<dbReference type="Gene3D" id="3.60.15.10">
    <property type="entry name" value="Ribonuclease Z/Hydroxyacylglutathione hydrolase-like"/>
    <property type="match status" value="1"/>
</dbReference>
<feature type="domain" description="Metallo-beta-lactamase" evidence="8">
    <location>
        <begin position="51"/>
        <end position="273"/>
    </location>
</feature>
<dbReference type="Pfam" id="PF12706">
    <property type="entry name" value="Lactamase_B_2"/>
    <property type="match status" value="1"/>
</dbReference>
<evidence type="ECO:0000256" key="4">
    <source>
        <dbReference type="ARBA" id="ARBA00022448"/>
    </source>
</evidence>
<evidence type="ECO:0000313" key="10">
    <source>
        <dbReference type="Proteomes" id="UP000056090"/>
    </source>
</evidence>
<comment type="function">
    <text evidence="7">May be involved in the transport of PQQ or its precursor to the periplasm.</text>
</comment>
<dbReference type="eggNOG" id="COG1235">
    <property type="taxonomic scope" value="Bacteria"/>
</dbReference>
<dbReference type="PANTHER" id="PTHR42663:SF7">
    <property type="entry name" value="COENZYME PQQ SYNTHESIS PROTEIN B"/>
    <property type="match status" value="1"/>
</dbReference>
<dbReference type="GO" id="GO:0018189">
    <property type="term" value="P:pyrroloquinoline quinone biosynthetic process"/>
    <property type="evidence" value="ECO:0007669"/>
    <property type="project" value="UniProtKB-UniRule"/>
</dbReference>
<sequence>MQVLILGAGAGGGFPQWNCHCENCKGARLHTITTTPRTQSSIAVSVDGSKWVLINASPDLREQINNHPQLWPDEHIARGTRIASIVLTDSQIDHTTGLLTLREGLPLPVYCTDVVKEDLTTTFPLLTVLKHWHGGLQQRTISTNFTDTFVPEGADELIFQSVVLESNAPPYSTYRDNIVPGNNIGLKITDTQSGHILFYAPGCMQANDTVKQVMAEADCVLFDGTLWVNEEMIDHGFSKKLGTQMGHMPVNGENGAIALLNRFKVKRKVLIHINNTNPVLNEDSSAFHALQEQNIELAYDGMQIEV</sequence>
<dbReference type="NCBIfam" id="TIGR02108">
    <property type="entry name" value="PQQ_syn_pqqB"/>
    <property type="match status" value="1"/>
</dbReference>
<gene>
    <name evidence="7" type="primary">pqqB</name>
    <name evidence="9" type="ORF">EP13_15445</name>
</gene>
<dbReference type="Proteomes" id="UP000056090">
    <property type="component" value="Chromosome"/>
</dbReference>
<dbReference type="InterPro" id="IPR036866">
    <property type="entry name" value="RibonucZ/Hydroxyglut_hydro"/>
</dbReference>
<comment type="similarity">
    <text evidence="2 7">Belongs to the PqqB family.</text>
</comment>
<dbReference type="EMBL" id="CP008849">
    <property type="protein sequence ID" value="AIF99961.1"/>
    <property type="molecule type" value="Genomic_DNA"/>
</dbReference>
<evidence type="ECO:0000256" key="3">
    <source>
        <dbReference type="ARBA" id="ARBA00015084"/>
    </source>
</evidence>
<accession>A0A075P296</accession>
<evidence type="ECO:0000256" key="6">
    <source>
        <dbReference type="ARBA" id="ARBA00030966"/>
    </source>
</evidence>
<dbReference type="HAMAP" id="MF_00653">
    <property type="entry name" value="PQQ_syn_PqqB"/>
    <property type="match status" value="1"/>
</dbReference>
<evidence type="ECO:0000256" key="5">
    <source>
        <dbReference type="ARBA" id="ARBA00022905"/>
    </source>
</evidence>
<dbReference type="RefSeq" id="WP_044058002.1">
    <property type="nucleotide sequence ID" value="NZ_CBCSKJ010000002.1"/>
</dbReference>
<comment type="pathway">
    <text evidence="1 7">Cofactor biosynthesis; pyrroloquinoline quinone biosynthesis.</text>
</comment>
<evidence type="ECO:0000259" key="8">
    <source>
        <dbReference type="Pfam" id="PF12706"/>
    </source>
</evidence>
<dbReference type="KEGG" id="aal:EP13_15445"/>
<keyword evidence="10" id="KW-1185">Reference proteome</keyword>
<keyword evidence="4 7" id="KW-0813">Transport</keyword>
<evidence type="ECO:0000256" key="7">
    <source>
        <dbReference type="HAMAP-Rule" id="MF_00653"/>
    </source>
</evidence>
<dbReference type="SUPFAM" id="SSF56281">
    <property type="entry name" value="Metallo-hydrolase/oxidoreductase"/>
    <property type="match status" value="1"/>
</dbReference>
<dbReference type="UniPathway" id="UPA00539"/>